<dbReference type="OrthoDB" id="5242555at2"/>
<dbReference type="Proteomes" id="UP000005143">
    <property type="component" value="Unassembled WGS sequence"/>
</dbReference>
<organism evidence="4 5">
    <name type="scientific">Patulibacter medicamentivorans</name>
    <dbReference type="NCBI Taxonomy" id="1097667"/>
    <lineage>
        <taxon>Bacteria</taxon>
        <taxon>Bacillati</taxon>
        <taxon>Actinomycetota</taxon>
        <taxon>Thermoleophilia</taxon>
        <taxon>Solirubrobacterales</taxon>
        <taxon>Patulibacteraceae</taxon>
        <taxon>Patulibacter</taxon>
    </lineage>
</organism>
<dbReference type="InterPro" id="IPR057326">
    <property type="entry name" value="KR_dom"/>
</dbReference>
<reference evidence="4 5" key="1">
    <citation type="journal article" date="2013" name="Biodegradation">
        <title>Quantitative proteomic analysis of ibuprofen-degrading Patulibacter sp. strain I11.</title>
        <authorList>
            <person name="Almeida B."/>
            <person name="Kjeldal H."/>
            <person name="Lolas I."/>
            <person name="Knudsen A.D."/>
            <person name="Carvalho G."/>
            <person name="Nielsen K.L."/>
            <person name="Barreto Crespo M.T."/>
            <person name="Stensballe A."/>
            <person name="Nielsen J.L."/>
        </authorList>
    </citation>
    <scope>NUCLEOTIDE SEQUENCE [LARGE SCALE GENOMIC DNA]</scope>
    <source>
        <strain evidence="4 5">I11</strain>
    </source>
</reference>
<dbReference type="AlphaFoldDB" id="H0E6J6"/>
<dbReference type="InterPro" id="IPR002347">
    <property type="entry name" value="SDR_fam"/>
</dbReference>
<comment type="caution">
    <text evidence="4">The sequence shown here is derived from an EMBL/GenBank/DDBJ whole genome shotgun (WGS) entry which is preliminary data.</text>
</comment>
<dbReference type="SUPFAM" id="SSF51735">
    <property type="entry name" value="NAD(P)-binding Rossmann-fold domains"/>
    <property type="match status" value="1"/>
</dbReference>
<accession>H0E6J6</accession>
<dbReference type="InterPro" id="IPR036291">
    <property type="entry name" value="NAD(P)-bd_dom_sf"/>
</dbReference>
<evidence type="ECO:0000259" key="3">
    <source>
        <dbReference type="SMART" id="SM00822"/>
    </source>
</evidence>
<dbReference type="Gene3D" id="3.40.50.720">
    <property type="entry name" value="NAD(P)-binding Rossmann-like Domain"/>
    <property type="match status" value="1"/>
</dbReference>
<gene>
    <name evidence="4" type="ORF">PAI11_24460</name>
</gene>
<evidence type="ECO:0000313" key="4">
    <source>
        <dbReference type="EMBL" id="EHN10695.1"/>
    </source>
</evidence>
<comment type="similarity">
    <text evidence="1">Belongs to the short-chain dehydrogenases/reductases (SDR) family.</text>
</comment>
<dbReference type="PANTHER" id="PTHR43669:SF3">
    <property type="entry name" value="ALCOHOL DEHYDROGENASE, PUTATIVE (AFU_ORTHOLOGUE AFUA_3G03445)-RELATED"/>
    <property type="match status" value="1"/>
</dbReference>
<name>H0E6J6_9ACTN</name>
<dbReference type="RefSeq" id="WP_007575417.1">
    <property type="nucleotide sequence ID" value="NZ_AGUD01000205.1"/>
</dbReference>
<evidence type="ECO:0000256" key="2">
    <source>
        <dbReference type="ARBA" id="ARBA00023002"/>
    </source>
</evidence>
<dbReference type="SMART" id="SM00822">
    <property type="entry name" value="PKS_KR"/>
    <property type="match status" value="1"/>
</dbReference>
<dbReference type="FunFam" id="3.40.50.720:FF:000084">
    <property type="entry name" value="Short-chain dehydrogenase reductase"/>
    <property type="match status" value="1"/>
</dbReference>
<keyword evidence="2" id="KW-0560">Oxidoreductase</keyword>
<sequence length="264" mass="27239">MDLELTGETIVVTGATSGIGAAVTRRLAEEGAHVLLVARDEQRLRAAVAGLPGGPHAFAAVDVGDLDAGERIVAAALAELGRLDAVVMAAGASRRARPEELTEADWEQQWRLNVLAPQRLLLAASDALVSAPRGGRAVLVSSSSGKRPSPGNMAYGVTKSAQLALSRAWADHLAPRGVRVNAVAPGPIDGEMWLQPGGLADQAAAAAGVTREQALESARARVPLRRFGTPDEIADAIVLLASHRAGFTAGAAWSVDGGSVPFYL</sequence>
<dbReference type="PANTHER" id="PTHR43669">
    <property type="entry name" value="5-KETO-D-GLUCONATE 5-REDUCTASE"/>
    <property type="match status" value="1"/>
</dbReference>
<dbReference type="EMBL" id="AGUD01000205">
    <property type="protein sequence ID" value="EHN10695.1"/>
    <property type="molecule type" value="Genomic_DNA"/>
</dbReference>
<feature type="domain" description="Ketoreductase" evidence="3">
    <location>
        <begin position="8"/>
        <end position="191"/>
    </location>
</feature>
<keyword evidence="5" id="KW-1185">Reference proteome</keyword>
<dbReference type="GO" id="GO:0016491">
    <property type="term" value="F:oxidoreductase activity"/>
    <property type="evidence" value="ECO:0007669"/>
    <property type="project" value="UniProtKB-KW"/>
</dbReference>
<dbReference type="PRINTS" id="PR00081">
    <property type="entry name" value="GDHRDH"/>
</dbReference>
<dbReference type="PATRIC" id="fig|1097667.3.peg.2427"/>
<proteinExistence type="inferred from homology"/>
<protein>
    <submittedName>
        <fullName evidence="4">Ketoreductase</fullName>
    </submittedName>
</protein>
<dbReference type="CDD" id="cd05233">
    <property type="entry name" value="SDR_c"/>
    <property type="match status" value="1"/>
</dbReference>
<evidence type="ECO:0000256" key="1">
    <source>
        <dbReference type="ARBA" id="ARBA00006484"/>
    </source>
</evidence>
<dbReference type="Pfam" id="PF13561">
    <property type="entry name" value="adh_short_C2"/>
    <property type="match status" value="1"/>
</dbReference>
<evidence type="ECO:0000313" key="5">
    <source>
        <dbReference type="Proteomes" id="UP000005143"/>
    </source>
</evidence>